<protein>
    <submittedName>
        <fullName evidence="2">Type II secretion system protein GspN</fullName>
    </submittedName>
</protein>
<proteinExistence type="predicted"/>
<dbReference type="InterPro" id="IPR030925">
    <property type="entry name" value="T2SS_GspN_Lepto"/>
</dbReference>
<name>A0A250I8B7_9BACT</name>
<dbReference type="EMBL" id="CP022163">
    <property type="protein sequence ID" value="ATB27377.1"/>
    <property type="molecule type" value="Genomic_DNA"/>
</dbReference>
<accession>A0A250I8B7</accession>
<keyword evidence="3" id="KW-1185">Reference proteome</keyword>
<sequence>MTMATTENRIARWKLVLGYGVFSLVAFVLCLFLTFPYDTLRQRAVEAAADAGYALRIGSLRPGLRGLTATQVRLSKAPNGITPELHELLASNASMMPGPEELGEPLNIDSVAVRPALLPLGVAFHASLLGGSISGNVGGLGDVKVAVSLSNLDASSGNLKGFSGVDMAGKLNGSLDLTLPKTRGQADLSQANGQLTLDSRGLIIQGGNVTVPMYGQPTPMDLPKIALGDIDARVKIEKGLGTIETMQAKSEDLEVQGTGTVKLGQRLDVSQPDMDFKLNAEPEFVKRLGILGAGLTILPTDKADPKFRVAHLSGFFNRPTFGPPRGQQMR</sequence>
<organism evidence="2 3">
    <name type="scientific">Melittangium boletus DSM 14713</name>
    <dbReference type="NCBI Taxonomy" id="1294270"/>
    <lineage>
        <taxon>Bacteria</taxon>
        <taxon>Pseudomonadati</taxon>
        <taxon>Myxococcota</taxon>
        <taxon>Myxococcia</taxon>
        <taxon>Myxococcales</taxon>
        <taxon>Cystobacterineae</taxon>
        <taxon>Archangiaceae</taxon>
        <taxon>Melittangium</taxon>
    </lineage>
</organism>
<dbReference type="AlphaFoldDB" id="A0A250I8B7"/>
<evidence type="ECO:0000313" key="3">
    <source>
        <dbReference type="Proteomes" id="UP000217289"/>
    </source>
</evidence>
<reference evidence="2 3" key="1">
    <citation type="submission" date="2017-06" db="EMBL/GenBank/DDBJ databases">
        <authorList>
            <person name="Kim H.J."/>
            <person name="Triplett B.A."/>
        </authorList>
    </citation>
    <scope>NUCLEOTIDE SEQUENCE [LARGE SCALE GENOMIC DNA]</scope>
    <source>
        <strain evidence="2 3">DSM 14713</strain>
    </source>
</reference>
<evidence type="ECO:0000313" key="2">
    <source>
        <dbReference type="EMBL" id="ATB27377.1"/>
    </source>
</evidence>
<dbReference type="KEGG" id="mbd:MEBOL_000815"/>
<keyword evidence="1" id="KW-1133">Transmembrane helix</keyword>
<gene>
    <name evidence="2" type="ORF">MEBOL_000815</name>
</gene>
<feature type="transmembrane region" description="Helical" evidence="1">
    <location>
        <begin position="16"/>
        <end position="37"/>
    </location>
</feature>
<dbReference type="NCBIfam" id="TIGR04411">
    <property type="entry name" value="T2SS_GspN_Lepto"/>
    <property type="match status" value="1"/>
</dbReference>
<dbReference type="Proteomes" id="UP000217289">
    <property type="component" value="Chromosome"/>
</dbReference>
<keyword evidence="1" id="KW-0812">Transmembrane</keyword>
<keyword evidence="1" id="KW-0472">Membrane</keyword>
<evidence type="ECO:0000256" key="1">
    <source>
        <dbReference type="SAM" id="Phobius"/>
    </source>
</evidence>